<feature type="domain" description="Clr5" evidence="2">
    <location>
        <begin position="16"/>
        <end position="68"/>
    </location>
</feature>
<dbReference type="InterPro" id="IPR025676">
    <property type="entry name" value="Clr5_dom"/>
</dbReference>
<evidence type="ECO:0000259" key="2">
    <source>
        <dbReference type="Pfam" id="PF14420"/>
    </source>
</evidence>
<evidence type="ECO:0000313" key="4">
    <source>
        <dbReference type="Proteomes" id="UP000094526"/>
    </source>
</evidence>
<proteinExistence type="predicted"/>
<dbReference type="Proteomes" id="UP000094526">
    <property type="component" value="Unassembled WGS sequence"/>
</dbReference>
<dbReference type="AlphaFoldDB" id="A0A1C1CM42"/>
<comment type="caution">
    <text evidence="3">The sequence shown here is derived from an EMBL/GenBank/DDBJ whole genome shotgun (WGS) entry which is preliminary data.</text>
</comment>
<dbReference type="EMBL" id="LGRB01000010">
    <property type="protein sequence ID" value="OCT49574.1"/>
    <property type="molecule type" value="Genomic_DNA"/>
</dbReference>
<dbReference type="VEuPathDB" id="FungiDB:CLCR_11338"/>
<gene>
    <name evidence="3" type="ORF">CLCR_11338</name>
</gene>
<feature type="region of interest" description="Disordered" evidence="1">
    <location>
        <begin position="349"/>
        <end position="376"/>
    </location>
</feature>
<feature type="region of interest" description="Disordered" evidence="1">
    <location>
        <begin position="83"/>
        <end position="154"/>
    </location>
</feature>
<sequence length="501" mass="56283">MASDDDSQALDTHHDDKDWEEQKENFRVCYIDRNMTRKEAAEYMKQHHNFNATPRQWERKIKQWGFSKYTGRDERLAQIAQSGKTVLDVSRPGRRPRSLVDERGNLQPHEDRNLRRFARREVSRSRSRSRSASFADRPRPQFKQEFSDPSVASSLDPAFSFNDLSSEMRRTPSREGLITSRMQGSREMSEPLQPNFFQNQQAVAYEPRDDPSIAVGMPSQYQQGHPHGSPPFNTVPAQTQFSTFVHGPIPLHASHGMGLANSNQTFSGNSTDSSFGYPMQEPIMQPIPTGFNQFGMHPSMLPEGIMTEQGIFDSGLTLQQGPDALDQAGFENHPMITFDIVDTDTPAMMPASEPTPLQNQPPTSASFPETPLSDSGSLGRDVLPLVEQYIRAVQNVALNALPRSTHAEDFSEKLAADLVQPSSAFMASMAIFLDNFDKTKQRSLQSMKDTCSKLRQKNAMLEQVLNGHSEMQPVPSIETQHHRSSVPPQASMYAGMYGPNY</sequence>
<organism evidence="3 4">
    <name type="scientific">Cladophialophora carrionii</name>
    <dbReference type="NCBI Taxonomy" id="86049"/>
    <lineage>
        <taxon>Eukaryota</taxon>
        <taxon>Fungi</taxon>
        <taxon>Dikarya</taxon>
        <taxon>Ascomycota</taxon>
        <taxon>Pezizomycotina</taxon>
        <taxon>Eurotiomycetes</taxon>
        <taxon>Chaetothyriomycetidae</taxon>
        <taxon>Chaetothyriales</taxon>
        <taxon>Herpotrichiellaceae</taxon>
        <taxon>Cladophialophora</taxon>
    </lineage>
</organism>
<name>A0A1C1CM42_9EURO</name>
<dbReference type="PANTHER" id="PTHR38788">
    <property type="entry name" value="CLR5 DOMAIN-CONTAINING PROTEIN"/>
    <property type="match status" value="1"/>
</dbReference>
<feature type="compositionally biased region" description="Polar residues" evidence="1">
    <location>
        <begin position="355"/>
        <end position="376"/>
    </location>
</feature>
<protein>
    <recommendedName>
        <fullName evidence="2">Clr5 domain-containing protein</fullName>
    </recommendedName>
</protein>
<dbReference type="VEuPathDB" id="FungiDB:G647_09833"/>
<keyword evidence="4" id="KW-1185">Reference proteome</keyword>
<dbReference type="PANTHER" id="PTHR38788:SF3">
    <property type="entry name" value="CLR5 DOMAIN-CONTAINING PROTEIN"/>
    <property type="match status" value="1"/>
</dbReference>
<reference evidence="4" key="1">
    <citation type="submission" date="2015-07" db="EMBL/GenBank/DDBJ databases">
        <authorList>
            <person name="Teixeira M.M."/>
            <person name="Souza R.C."/>
            <person name="Almeida L.G."/>
            <person name="Vicente V.A."/>
            <person name="de Hoog S."/>
            <person name="Bocca A.L."/>
            <person name="de Almeida S.R."/>
            <person name="Vasconcelos A.T."/>
            <person name="Felipe M.S."/>
        </authorList>
    </citation>
    <scope>NUCLEOTIDE SEQUENCE [LARGE SCALE GENOMIC DNA]</scope>
    <source>
        <strain evidence="4">KSF</strain>
    </source>
</reference>
<dbReference type="eggNOG" id="ENOG502SJRB">
    <property type="taxonomic scope" value="Eukaryota"/>
</dbReference>
<dbReference type="OrthoDB" id="5986190at2759"/>
<evidence type="ECO:0000313" key="3">
    <source>
        <dbReference type="EMBL" id="OCT49574.1"/>
    </source>
</evidence>
<accession>A0A1C1CM42</accession>
<dbReference type="Pfam" id="PF14420">
    <property type="entry name" value="Clr5"/>
    <property type="match status" value="1"/>
</dbReference>
<feature type="compositionally biased region" description="Basic and acidic residues" evidence="1">
    <location>
        <begin position="98"/>
        <end position="124"/>
    </location>
</feature>
<evidence type="ECO:0000256" key="1">
    <source>
        <dbReference type="SAM" id="MobiDB-lite"/>
    </source>
</evidence>